<keyword evidence="2" id="KW-0812">Transmembrane</keyword>
<protein>
    <submittedName>
        <fullName evidence="3">DUF948 domain-containing protein</fullName>
    </submittedName>
</protein>
<dbReference type="RefSeq" id="WP_161921818.1">
    <property type="nucleotide sequence ID" value="NZ_JAACYS010000102.1"/>
</dbReference>
<evidence type="ECO:0000313" key="3">
    <source>
        <dbReference type="EMBL" id="NCU18990.1"/>
    </source>
</evidence>
<name>A0ABX0A9V2_9BACI</name>
<dbReference type="Proteomes" id="UP000743899">
    <property type="component" value="Unassembled WGS sequence"/>
</dbReference>
<gene>
    <name evidence="3" type="ORF">GW534_15070</name>
</gene>
<proteinExistence type="predicted"/>
<feature type="coiled-coil region" evidence="1">
    <location>
        <begin position="27"/>
        <end position="72"/>
    </location>
</feature>
<evidence type="ECO:0000256" key="1">
    <source>
        <dbReference type="SAM" id="Coils"/>
    </source>
</evidence>
<evidence type="ECO:0000313" key="4">
    <source>
        <dbReference type="Proteomes" id="UP000743899"/>
    </source>
</evidence>
<dbReference type="PANTHER" id="PTHR40070">
    <property type="entry name" value="UPF0478 PROTEIN YTXG"/>
    <property type="match status" value="1"/>
</dbReference>
<dbReference type="PANTHER" id="PTHR40070:SF1">
    <property type="entry name" value="UPF0478 PROTEIN YTXG"/>
    <property type="match status" value="1"/>
</dbReference>
<reference evidence="3 4" key="1">
    <citation type="submission" date="2020-01" db="EMBL/GenBank/DDBJ databases">
        <title>A novel Bacillus sp. from Pasinler.</title>
        <authorList>
            <person name="Adiguzel A."/>
            <person name="Ay H."/>
            <person name="Baltaci M.O."/>
        </authorList>
    </citation>
    <scope>NUCLEOTIDE SEQUENCE [LARGE SCALE GENOMIC DNA]</scope>
    <source>
        <strain evidence="3 4">P1</strain>
    </source>
</reference>
<dbReference type="Pfam" id="PF06103">
    <property type="entry name" value="DUF948"/>
    <property type="match status" value="1"/>
</dbReference>
<keyword evidence="1" id="KW-0175">Coiled coil</keyword>
<keyword evidence="2" id="KW-0472">Membrane</keyword>
<organism evidence="3 4">
    <name type="scientific">Pallidibacillus pasinlerensis</name>
    <dbReference type="NCBI Taxonomy" id="2703818"/>
    <lineage>
        <taxon>Bacteria</taxon>
        <taxon>Bacillati</taxon>
        <taxon>Bacillota</taxon>
        <taxon>Bacilli</taxon>
        <taxon>Bacillales</taxon>
        <taxon>Bacillaceae</taxon>
        <taxon>Pallidibacillus</taxon>
    </lineage>
</organism>
<dbReference type="EMBL" id="JAACYS010000102">
    <property type="protein sequence ID" value="NCU18990.1"/>
    <property type="molecule type" value="Genomic_DNA"/>
</dbReference>
<keyword evidence="2" id="KW-1133">Transmembrane helix</keyword>
<feature type="transmembrane region" description="Helical" evidence="2">
    <location>
        <begin position="6"/>
        <end position="27"/>
    </location>
</feature>
<comment type="caution">
    <text evidence="3">The sequence shown here is derived from an EMBL/GenBank/DDBJ whole genome shotgun (WGS) entry which is preliminary data.</text>
</comment>
<dbReference type="Gene3D" id="1.20.1170.10">
    <property type="match status" value="1"/>
</dbReference>
<keyword evidence="4" id="KW-1185">Reference proteome</keyword>
<accession>A0ABX0A9V2</accession>
<sequence length="152" mass="16945">MEAILYISVSAIAIAFVILVIYIISTLKTISKTLERASNTVDDLEGQIKGVSKEAEALLKKTNILADDLQKKSEKIDSVIDAATGIGQTIQQFNTSLAQVGENVTNRVNQNQEKISQVVSWAQIALEIKEKWDEMRTRKQQKQAQRQENVEG</sequence>
<evidence type="ECO:0000256" key="2">
    <source>
        <dbReference type="SAM" id="Phobius"/>
    </source>
</evidence>
<dbReference type="InterPro" id="IPR009293">
    <property type="entry name" value="UPF0478"/>
</dbReference>